<feature type="transmembrane region" description="Helical" evidence="2">
    <location>
        <begin position="14"/>
        <end position="34"/>
    </location>
</feature>
<dbReference type="GO" id="GO:0080120">
    <property type="term" value="P:CAAX-box protein maturation"/>
    <property type="evidence" value="ECO:0007669"/>
    <property type="project" value="UniProtKB-ARBA"/>
</dbReference>
<keyword evidence="2" id="KW-1133">Transmembrane helix</keyword>
<dbReference type="STRING" id="160454.RV10_GL004268"/>
<evidence type="ECO:0000256" key="2">
    <source>
        <dbReference type="SAM" id="Phobius"/>
    </source>
</evidence>
<dbReference type="Pfam" id="PF02517">
    <property type="entry name" value="Rce1-like"/>
    <property type="match status" value="1"/>
</dbReference>
<gene>
    <name evidence="4" type="ORF">UAU_04845</name>
</gene>
<evidence type="ECO:0000259" key="3">
    <source>
        <dbReference type="Pfam" id="PF02517"/>
    </source>
</evidence>
<accession>R2RXJ6</accession>
<dbReference type="AlphaFoldDB" id="R2RXJ6"/>
<feature type="transmembrane region" description="Helical" evidence="2">
    <location>
        <begin position="242"/>
        <end position="263"/>
    </location>
</feature>
<evidence type="ECO:0000313" key="4">
    <source>
        <dbReference type="EMBL" id="EOH87990.1"/>
    </source>
</evidence>
<dbReference type="Proteomes" id="UP000013782">
    <property type="component" value="Unassembled WGS sequence"/>
</dbReference>
<evidence type="ECO:0000313" key="5">
    <source>
        <dbReference type="Proteomes" id="UP000013782"/>
    </source>
</evidence>
<dbReference type="eggNOG" id="COG1266">
    <property type="taxonomic scope" value="Bacteria"/>
</dbReference>
<feature type="domain" description="CAAX prenyl protease 2/Lysostaphin resistance protein A-like" evidence="3">
    <location>
        <begin position="185"/>
        <end position="282"/>
    </location>
</feature>
<dbReference type="GO" id="GO:0004175">
    <property type="term" value="F:endopeptidase activity"/>
    <property type="evidence" value="ECO:0007669"/>
    <property type="project" value="UniProtKB-ARBA"/>
</dbReference>
<feature type="transmembrane region" description="Helical" evidence="2">
    <location>
        <begin position="139"/>
        <end position="159"/>
    </location>
</feature>
<dbReference type="PANTHER" id="PTHR35797">
    <property type="entry name" value="PROTEASE-RELATED"/>
    <property type="match status" value="1"/>
</dbReference>
<feature type="transmembrane region" description="Helical" evidence="2">
    <location>
        <begin position="73"/>
        <end position="94"/>
    </location>
</feature>
<sequence length="341" mass="39345">MTPFELLSQQFKRFLVITYGIPYIMGVFMAYGYFTGKDLTLFVIVQMLCPAAGVILAVITGNNNKALIPWRFFTIYIAITVIGIFCAVLSVFVLNKELNSIFNLISVIGSIVLLLLIVFEEDTKLKAYGLLGRSWKNILPISILFCILCFTRTIIYFLGNQLTILAEELFMPETIFRLVFMMINFWLSFALFFGEEYGWRYYLLPLVQKKFGAIKATFILGFMWGIWHLPLNLFYYNMLEDALLSVMMQVISTTISGIFFAYFYMKTQNIWCPIILHYLNNSLVSIFPSASTETRDIAVVPVVAAIAALNFLLFGWPIFTKFYRDYNNRSETLEEQVAKFE</sequence>
<keyword evidence="2" id="KW-0812">Transmembrane</keyword>
<dbReference type="EMBL" id="AJAQ01000046">
    <property type="protein sequence ID" value="EOH87990.1"/>
    <property type="molecule type" value="Genomic_DNA"/>
</dbReference>
<organism evidence="4 5">
    <name type="scientific">Enterococcus pallens ATCC BAA-351</name>
    <dbReference type="NCBI Taxonomy" id="1158607"/>
    <lineage>
        <taxon>Bacteria</taxon>
        <taxon>Bacillati</taxon>
        <taxon>Bacillota</taxon>
        <taxon>Bacilli</taxon>
        <taxon>Lactobacillales</taxon>
        <taxon>Enterococcaceae</taxon>
        <taxon>Enterococcus</taxon>
    </lineage>
</organism>
<name>R2RXJ6_9ENTE</name>
<feature type="transmembrane region" description="Helical" evidence="2">
    <location>
        <begin position="100"/>
        <end position="119"/>
    </location>
</feature>
<feature type="transmembrane region" description="Helical" evidence="2">
    <location>
        <begin position="213"/>
        <end position="236"/>
    </location>
</feature>
<keyword evidence="5" id="KW-1185">Reference proteome</keyword>
<dbReference type="HOGENOM" id="CLU_073830_0_0_9"/>
<comment type="similarity">
    <text evidence="1">Belongs to the UPF0177 family.</text>
</comment>
<comment type="caution">
    <text evidence="4">The sequence shown here is derived from an EMBL/GenBank/DDBJ whole genome shotgun (WGS) entry which is preliminary data.</text>
</comment>
<reference evidence="4 5" key="1">
    <citation type="submission" date="2013-02" db="EMBL/GenBank/DDBJ databases">
        <title>The Genome Sequence of Enterococcus pallens BAA-351.</title>
        <authorList>
            <consortium name="The Broad Institute Genome Sequencing Platform"/>
            <consortium name="The Broad Institute Genome Sequencing Center for Infectious Disease"/>
            <person name="Earl A.M."/>
            <person name="Gilmore M.S."/>
            <person name="Lebreton F."/>
            <person name="Walker B."/>
            <person name="Young S.K."/>
            <person name="Zeng Q."/>
            <person name="Gargeya S."/>
            <person name="Fitzgerald M."/>
            <person name="Haas B."/>
            <person name="Abouelleil A."/>
            <person name="Alvarado L."/>
            <person name="Arachchi H.M."/>
            <person name="Berlin A.M."/>
            <person name="Chapman S.B."/>
            <person name="Dewar J."/>
            <person name="Goldberg J."/>
            <person name="Griggs A."/>
            <person name="Gujja S."/>
            <person name="Hansen M."/>
            <person name="Howarth C."/>
            <person name="Imamovic A."/>
            <person name="Larimer J."/>
            <person name="McCowan C."/>
            <person name="Murphy C."/>
            <person name="Neiman D."/>
            <person name="Pearson M."/>
            <person name="Priest M."/>
            <person name="Roberts A."/>
            <person name="Saif S."/>
            <person name="Shea T."/>
            <person name="Sisk P."/>
            <person name="Sykes S."/>
            <person name="Wortman J."/>
            <person name="Nusbaum C."/>
            <person name="Birren B."/>
        </authorList>
    </citation>
    <scope>NUCLEOTIDE SEQUENCE [LARGE SCALE GENOMIC DNA]</scope>
    <source>
        <strain evidence="4 5">ATCC BAA-351</strain>
    </source>
</reference>
<dbReference type="PANTHER" id="PTHR35797:SF1">
    <property type="entry name" value="PROTEASE"/>
    <property type="match status" value="1"/>
</dbReference>
<dbReference type="RefSeq" id="WP_010759777.1">
    <property type="nucleotide sequence ID" value="NZ_ASWD01000003.1"/>
</dbReference>
<dbReference type="InterPro" id="IPR003675">
    <property type="entry name" value="Rce1/LyrA-like_dom"/>
</dbReference>
<feature type="transmembrane region" description="Helical" evidence="2">
    <location>
        <begin position="297"/>
        <end position="319"/>
    </location>
</feature>
<protein>
    <recommendedName>
        <fullName evidence="3">CAAX prenyl protease 2/Lysostaphin resistance protein A-like domain-containing protein</fullName>
    </recommendedName>
</protein>
<dbReference type="PATRIC" id="fig|1158607.3.peg.4830"/>
<feature type="transmembrane region" description="Helical" evidence="2">
    <location>
        <begin position="174"/>
        <end position="193"/>
    </location>
</feature>
<dbReference type="InterPro" id="IPR042150">
    <property type="entry name" value="MmRce1-like"/>
</dbReference>
<proteinExistence type="inferred from homology"/>
<dbReference type="OrthoDB" id="9777755at2"/>
<feature type="transmembrane region" description="Helical" evidence="2">
    <location>
        <begin position="40"/>
        <end position="61"/>
    </location>
</feature>
<evidence type="ECO:0000256" key="1">
    <source>
        <dbReference type="ARBA" id="ARBA00009067"/>
    </source>
</evidence>
<keyword evidence="2" id="KW-0472">Membrane</keyword>